<accession>E8V800</accession>
<dbReference type="Pfam" id="PF01557">
    <property type="entry name" value="FAA_hydrolase"/>
    <property type="match status" value="1"/>
</dbReference>
<name>E8V800_TERSS</name>
<dbReference type="PANTHER" id="PTHR42796:SF4">
    <property type="entry name" value="FUMARYLACETOACETATE HYDROLASE DOMAIN-CONTAINING PROTEIN 2A"/>
    <property type="match status" value="1"/>
</dbReference>
<dbReference type="GO" id="GO:0050385">
    <property type="term" value="F:ureidoglycolate lyase activity"/>
    <property type="evidence" value="ECO:0007669"/>
    <property type="project" value="UniProtKB-EC"/>
</dbReference>
<dbReference type="AlphaFoldDB" id="E8V800"/>
<evidence type="ECO:0000313" key="4">
    <source>
        <dbReference type="EMBL" id="ADV82924.1"/>
    </source>
</evidence>
<sequence>MKLVTYVGDKGAAVAGLQIGEEVIALEGYATVLEFLEAGQKGIAAAEKLIADKNAKRTPLASLKLLAPIPKPPRVFAIGLNYQVHAIESKFDVQAVPTVFLKLSETVVGPDVDVILPKSSTQVDYEAEMAVVIGKAGYRISAADADEYIFGYTICNDVSARDVQLATTQWSMGKSFPTFTPIGPCIVSKDEVGDAHDLDITCDVSGERLQDSNTSLLIFRVPQLIEYISSITPLLAGDIISTGTPPGVGLGRTPQRWLKPEEEMVVTVEKIGSLRNKTVAE</sequence>
<dbReference type="GO" id="GO:0019752">
    <property type="term" value="P:carboxylic acid metabolic process"/>
    <property type="evidence" value="ECO:0007669"/>
    <property type="project" value="UniProtKB-ARBA"/>
</dbReference>
<dbReference type="GO" id="GO:0046872">
    <property type="term" value="F:metal ion binding"/>
    <property type="evidence" value="ECO:0007669"/>
    <property type="project" value="UniProtKB-KW"/>
</dbReference>
<dbReference type="KEGG" id="tsa:AciPR4_2121"/>
<dbReference type="PANTHER" id="PTHR42796">
    <property type="entry name" value="FUMARYLACETOACETATE HYDROLASE DOMAIN-CONTAINING PROTEIN 2A-RELATED"/>
    <property type="match status" value="1"/>
</dbReference>
<dbReference type="eggNOG" id="COG0179">
    <property type="taxonomic scope" value="Bacteria"/>
</dbReference>
<dbReference type="Gene3D" id="3.90.850.10">
    <property type="entry name" value="Fumarylacetoacetase-like, C-terminal domain"/>
    <property type="match status" value="1"/>
</dbReference>
<dbReference type="SUPFAM" id="SSF56529">
    <property type="entry name" value="FAH"/>
    <property type="match status" value="1"/>
</dbReference>
<keyword evidence="2" id="KW-0479">Metal-binding</keyword>
<dbReference type="InterPro" id="IPR011234">
    <property type="entry name" value="Fumarylacetoacetase-like_C"/>
</dbReference>
<dbReference type="RefSeq" id="WP_013568657.1">
    <property type="nucleotide sequence ID" value="NC_014963.1"/>
</dbReference>
<dbReference type="HOGENOM" id="CLU_028458_3_0_0"/>
<dbReference type="OrthoDB" id="9805307at2"/>
<dbReference type="InterPro" id="IPR051121">
    <property type="entry name" value="FAH"/>
</dbReference>
<evidence type="ECO:0000256" key="2">
    <source>
        <dbReference type="ARBA" id="ARBA00022723"/>
    </source>
</evidence>
<evidence type="ECO:0000259" key="3">
    <source>
        <dbReference type="Pfam" id="PF01557"/>
    </source>
</evidence>
<comment type="similarity">
    <text evidence="1">Belongs to the FAH family.</text>
</comment>
<dbReference type="STRING" id="401053.AciPR4_2121"/>
<reference evidence="4 5" key="1">
    <citation type="journal article" date="2012" name="Stand. Genomic Sci.">
        <title>Complete genome sequence of Terriglobus saanensis type strain SP1PR4(T), an Acidobacteria from tundra soil.</title>
        <authorList>
            <person name="Rawat S.R."/>
            <person name="Mannisto M.K."/>
            <person name="Starovoytov V."/>
            <person name="Goodwin L."/>
            <person name="Nolan M."/>
            <person name="Hauser L."/>
            <person name="Land M."/>
            <person name="Davenport K.W."/>
            <person name="Woyke T."/>
            <person name="Haggblom M.M."/>
        </authorList>
    </citation>
    <scope>NUCLEOTIDE SEQUENCE</scope>
    <source>
        <strain evidence="5">ATCC BAA-1853 / DSM 23119 / SP1PR4</strain>
    </source>
</reference>
<evidence type="ECO:0000256" key="1">
    <source>
        <dbReference type="ARBA" id="ARBA00010211"/>
    </source>
</evidence>
<gene>
    <name evidence="4" type="ordered locus">AciPR4_2121</name>
</gene>
<keyword evidence="4" id="KW-0456">Lyase</keyword>
<feature type="domain" description="Fumarylacetoacetase-like C-terminal" evidence="3">
    <location>
        <begin position="75"/>
        <end position="277"/>
    </location>
</feature>
<dbReference type="EC" id="4.3.2.3" evidence="4"/>
<dbReference type="InterPro" id="IPR036663">
    <property type="entry name" value="Fumarylacetoacetase_C_sf"/>
</dbReference>
<proteinExistence type="inferred from homology"/>
<dbReference type="EMBL" id="CP002467">
    <property type="protein sequence ID" value="ADV82924.1"/>
    <property type="molecule type" value="Genomic_DNA"/>
</dbReference>
<evidence type="ECO:0000313" key="5">
    <source>
        <dbReference type="Proteomes" id="UP000006844"/>
    </source>
</evidence>
<keyword evidence="5" id="KW-1185">Reference proteome</keyword>
<dbReference type="GO" id="GO:0016853">
    <property type="term" value="F:isomerase activity"/>
    <property type="evidence" value="ECO:0007669"/>
    <property type="project" value="UniProtKB-ARBA"/>
</dbReference>
<protein>
    <submittedName>
        <fullName evidence="4">Ureidoglycolate lyase</fullName>
        <ecNumber evidence="4">4.3.2.3</ecNumber>
    </submittedName>
</protein>
<dbReference type="Proteomes" id="UP000006844">
    <property type="component" value="Chromosome"/>
</dbReference>
<organism evidence="4 5">
    <name type="scientific">Terriglobus saanensis (strain ATCC BAA-1853 / DSM 23119 / SP1PR4)</name>
    <dbReference type="NCBI Taxonomy" id="401053"/>
    <lineage>
        <taxon>Bacteria</taxon>
        <taxon>Pseudomonadati</taxon>
        <taxon>Acidobacteriota</taxon>
        <taxon>Terriglobia</taxon>
        <taxon>Terriglobales</taxon>
        <taxon>Acidobacteriaceae</taxon>
        <taxon>Terriglobus</taxon>
    </lineage>
</organism>
<dbReference type="FunFam" id="3.90.850.10:FF:000002">
    <property type="entry name" value="2-hydroxyhepta-2,4-diene-1,7-dioate isomerase"/>
    <property type="match status" value="1"/>
</dbReference>